<dbReference type="InterPro" id="IPR045337">
    <property type="entry name" value="MmgE_PrpD_C"/>
</dbReference>
<accession>A0A061JRV6</accession>
<dbReference type="eggNOG" id="COG2079">
    <property type="taxonomic scope" value="Bacteria"/>
</dbReference>
<proteinExistence type="inferred from homology"/>
<dbReference type="EMBL" id="AMCZ02000004">
    <property type="protein sequence ID" value="EWC42471.1"/>
    <property type="molecule type" value="Genomic_DNA"/>
</dbReference>
<evidence type="ECO:0000256" key="1">
    <source>
        <dbReference type="ARBA" id="ARBA00006174"/>
    </source>
</evidence>
<feature type="domain" description="MmgE/PrpD N-terminal" evidence="2">
    <location>
        <begin position="13"/>
        <end position="252"/>
    </location>
</feature>
<dbReference type="OrthoDB" id="7957419at2"/>
<dbReference type="InterPro" id="IPR042183">
    <property type="entry name" value="MmgE/PrpD_sf_1"/>
</dbReference>
<dbReference type="Proteomes" id="UP000026923">
    <property type="component" value="Unassembled WGS sequence"/>
</dbReference>
<dbReference type="PANTHER" id="PTHR16943">
    <property type="entry name" value="2-METHYLCITRATE DEHYDRATASE-RELATED"/>
    <property type="match status" value="1"/>
</dbReference>
<evidence type="ECO:0000259" key="2">
    <source>
        <dbReference type="Pfam" id="PF03972"/>
    </source>
</evidence>
<dbReference type="GO" id="GO:0016829">
    <property type="term" value="F:lyase activity"/>
    <property type="evidence" value="ECO:0007669"/>
    <property type="project" value="InterPro"/>
</dbReference>
<dbReference type="InterPro" id="IPR005656">
    <property type="entry name" value="MmgE_PrpD"/>
</dbReference>
<dbReference type="RefSeq" id="WP_003291983.1">
    <property type="nucleotide sequence ID" value="NZ_KK020676.1"/>
</dbReference>
<organism evidence="4 5">
    <name type="scientific">Stutzerimonas stutzeri KOS6</name>
    <dbReference type="NCBI Taxonomy" id="1218352"/>
    <lineage>
        <taxon>Bacteria</taxon>
        <taxon>Pseudomonadati</taxon>
        <taxon>Pseudomonadota</taxon>
        <taxon>Gammaproteobacteria</taxon>
        <taxon>Pseudomonadales</taxon>
        <taxon>Pseudomonadaceae</taxon>
        <taxon>Stutzerimonas</taxon>
    </lineage>
</organism>
<dbReference type="PANTHER" id="PTHR16943:SF8">
    <property type="entry name" value="2-METHYLCITRATE DEHYDRATASE"/>
    <property type="match status" value="1"/>
</dbReference>
<comment type="caution">
    <text evidence="4">The sequence shown here is derived from an EMBL/GenBank/DDBJ whole genome shotgun (WGS) entry which is preliminary data.</text>
</comment>
<name>A0A061JRV6_STUST</name>
<evidence type="ECO:0000313" key="5">
    <source>
        <dbReference type="Proteomes" id="UP000026923"/>
    </source>
</evidence>
<protein>
    <submittedName>
        <fullName evidence="4">2-methylcitrate dehydratase</fullName>
    </submittedName>
</protein>
<comment type="similarity">
    <text evidence="1">Belongs to the PrpD family.</text>
</comment>
<dbReference type="SUPFAM" id="SSF103378">
    <property type="entry name" value="2-methylcitrate dehydratase PrpD"/>
    <property type="match status" value="1"/>
</dbReference>
<dbReference type="InterPro" id="IPR042188">
    <property type="entry name" value="MmgE/PrpD_sf_2"/>
</dbReference>
<dbReference type="Gene3D" id="3.30.1330.120">
    <property type="entry name" value="2-methylcitrate dehydratase PrpD"/>
    <property type="match status" value="1"/>
</dbReference>
<evidence type="ECO:0000259" key="3">
    <source>
        <dbReference type="Pfam" id="PF19305"/>
    </source>
</evidence>
<reference evidence="4 5" key="1">
    <citation type="journal article" date="2013" name="Genome Announc.">
        <title>Draft Genome of the Nitrogen-Fixing Bacterium Pseudomonas stutzeri Strain KOS6 Isolated from Industrial Hydrocarbon Sludge.</title>
        <authorList>
            <person name="Grigoryeva T.V."/>
            <person name="Laikov A.V."/>
            <person name="Naumova R.P."/>
            <person name="Manolov A.I."/>
            <person name="Larin A.K."/>
            <person name="Karpova I.Y."/>
            <person name="Semashko T.A."/>
            <person name="Alexeev D.G."/>
            <person name="Kostryukova E.S."/>
            <person name="Muller R."/>
            <person name="Govorun V.M."/>
        </authorList>
    </citation>
    <scope>NUCLEOTIDE SEQUENCE [LARGE SCALE GENOMIC DNA]</scope>
    <source>
        <strain evidence="4 5">KOS6</strain>
    </source>
</reference>
<dbReference type="HOGENOM" id="CLU_026574_1_1_6"/>
<dbReference type="InterPro" id="IPR045336">
    <property type="entry name" value="MmgE_PrpD_N"/>
</dbReference>
<gene>
    <name evidence="4" type="ORF">B597_005630</name>
</gene>
<dbReference type="InterPro" id="IPR036148">
    <property type="entry name" value="MmgE/PrpD_sf"/>
</dbReference>
<dbReference type="AlphaFoldDB" id="A0A061JRV6"/>
<dbReference type="Pfam" id="PF03972">
    <property type="entry name" value="MmgE_PrpD_N"/>
    <property type="match status" value="1"/>
</dbReference>
<evidence type="ECO:0000313" key="4">
    <source>
        <dbReference type="EMBL" id="EWC42471.1"/>
    </source>
</evidence>
<dbReference type="Pfam" id="PF19305">
    <property type="entry name" value="MmgE_PrpD_C"/>
    <property type="match status" value="1"/>
</dbReference>
<sequence>MDNSTDKPIAVALGAFAEQLSFEAIPEQVRQRAKLLILDAVGIALASTRYDFAQRTLSATRELGEGVSDVIGYSAKLSLRDAILLNAVLVHGLDFDDTHGRGVIHATASCFPAALGIAAQYDASGRDLLTAYILGIEVATRLGAVAKGGFHQVGFHPTGLIGTFGCALIAGKLQGQTAEQLAMTQGIALSTASGSLEFLEDGAWTKRMHPGWAGVAGLTAATLARHGFSGPKAAYEGRFGLFKSHLGEREAECDYALATENLGSIWEVGEVAVKPVPACHFTHAVADSAVILHQQGIRIEDIERVTALVPKETVGIVCEPEARKRKPANSYEAQFSVPYAIASGLIRGHFGLVDLEPDAFADPAALALMEKIEYQVDPQSGFPRHYSGEVVVTLRDGRQLRHREAINRGAADRPLSADDIVAKYRENAHTAVAPQAAQLILDAVLNLDAGSARELSRALAARA</sequence>
<feature type="domain" description="MmgE/PrpD C-terminal" evidence="3">
    <location>
        <begin position="277"/>
        <end position="446"/>
    </location>
</feature>
<dbReference type="Gene3D" id="1.10.4100.10">
    <property type="entry name" value="2-methylcitrate dehydratase PrpD"/>
    <property type="match status" value="1"/>
</dbReference>